<gene>
    <name evidence="2" type="ORF">KQX54_002631</name>
</gene>
<feature type="region of interest" description="Disordered" evidence="1">
    <location>
        <begin position="216"/>
        <end position="244"/>
    </location>
</feature>
<sequence length="244" mass="26829">MFSPVGFALTEPTAATLRKSASLFPSLVDGLRYDPEPFAIDTRRLSVCEHEPGCLHHSRSRIPGCVGDSNNITNNNNNSNRITTRGISNGCIEASATSVHSSGQDSGIVARTCHCGHGHSSTPSSGESSNGYEDSLKSLNRSGDNEFVVNDKKQPVTSCSSNRRRTRLNSFSNCESSIYARDTSLNREMRYRTEVEKRRIQDRPLPEIHVSRTMIRQQPAGSSDITHSMTRLNGPTGSSHSLFW</sequence>
<reference evidence="2 3" key="1">
    <citation type="journal article" date="2021" name="J. Hered.">
        <title>A chromosome-level genome assembly of the parasitoid wasp, Cotesia glomerata (Hymenoptera: Braconidae).</title>
        <authorList>
            <person name="Pinto B.J."/>
            <person name="Weis J.J."/>
            <person name="Gamble T."/>
            <person name="Ode P.J."/>
            <person name="Paul R."/>
            <person name="Zaspel J.M."/>
        </authorList>
    </citation>
    <scope>NUCLEOTIDE SEQUENCE [LARGE SCALE GENOMIC DNA]</scope>
    <source>
        <strain evidence="2">CgM1</strain>
    </source>
</reference>
<keyword evidence="3" id="KW-1185">Reference proteome</keyword>
<evidence type="ECO:0000313" key="2">
    <source>
        <dbReference type="EMBL" id="KAH0563579.1"/>
    </source>
</evidence>
<organism evidence="2 3">
    <name type="scientific">Cotesia glomerata</name>
    <name type="common">Lepidopteran parasitic wasp</name>
    <name type="synonym">Apanteles glomeratus</name>
    <dbReference type="NCBI Taxonomy" id="32391"/>
    <lineage>
        <taxon>Eukaryota</taxon>
        <taxon>Metazoa</taxon>
        <taxon>Ecdysozoa</taxon>
        <taxon>Arthropoda</taxon>
        <taxon>Hexapoda</taxon>
        <taxon>Insecta</taxon>
        <taxon>Pterygota</taxon>
        <taxon>Neoptera</taxon>
        <taxon>Endopterygota</taxon>
        <taxon>Hymenoptera</taxon>
        <taxon>Apocrita</taxon>
        <taxon>Ichneumonoidea</taxon>
        <taxon>Braconidae</taxon>
        <taxon>Microgastrinae</taxon>
        <taxon>Cotesia</taxon>
    </lineage>
</organism>
<dbReference type="EMBL" id="JAHXZJ010000002">
    <property type="protein sequence ID" value="KAH0563579.1"/>
    <property type="molecule type" value="Genomic_DNA"/>
</dbReference>
<comment type="caution">
    <text evidence="2">The sequence shown here is derived from an EMBL/GenBank/DDBJ whole genome shotgun (WGS) entry which is preliminary data.</text>
</comment>
<proteinExistence type="predicted"/>
<evidence type="ECO:0000313" key="3">
    <source>
        <dbReference type="Proteomes" id="UP000826195"/>
    </source>
</evidence>
<evidence type="ECO:0000256" key="1">
    <source>
        <dbReference type="SAM" id="MobiDB-lite"/>
    </source>
</evidence>
<feature type="compositionally biased region" description="Low complexity" evidence="1">
    <location>
        <begin position="118"/>
        <end position="131"/>
    </location>
</feature>
<dbReference type="AlphaFoldDB" id="A0AAV7IZD3"/>
<dbReference type="Proteomes" id="UP000826195">
    <property type="component" value="Unassembled WGS sequence"/>
</dbReference>
<protein>
    <submittedName>
        <fullName evidence="2">Uncharacterized protein</fullName>
    </submittedName>
</protein>
<feature type="region of interest" description="Disordered" evidence="1">
    <location>
        <begin position="116"/>
        <end position="139"/>
    </location>
</feature>
<accession>A0AAV7IZD3</accession>
<name>A0AAV7IZD3_COTGL</name>